<reference evidence="1 2" key="1">
    <citation type="submission" date="2024-09" db="EMBL/GenBank/DDBJ databases">
        <authorList>
            <person name="Sun Q."/>
            <person name="Mori K."/>
        </authorList>
    </citation>
    <scope>NUCLEOTIDE SEQUENCE [LARGE SCALE GENOMIC DNA]</scope>
    <source>
        <strain evidence="1 2">KCTC 23315</strain>
    </source>
</reference>
<dbReference type="InterPro" id="IPR006905">
    <property type="entry name" value="Flavin_halogenase"/>
</dbReference>
<evidence type="ECO:0000313" key="1">
    <source>
        <dbReference type="EMBL" id="MFC0047958.1"/>
    </source>
</evidence>
<keyword evidence="2" id="KW-1185">Reference proteome</keyword>
<keyword evidence="1" id="KW-0560">Oxidoreductase</keyword>
<dbReference type="PIRSF" id="PIRSF011396">
    <property type="entry name" value="Trp_halogenase"/>
    <property type="match status" value="1"/>
</dbReference>
<proteinExistence type="predicted"/>
<comment type="caution">
    <text evidence="1">The sequence shown here is derived from an EMBL/GenBank/DDBJ whole genome shotgun (WGS) entry which is preliminary data.</text>
</comment>
<dbReference type="EMBL" id="JBHLXP010000001">
    <property type="protein sequence ID" value="MFC0047958.1"/>
    <property type="molecule type" value="Genomic_DNA"/>
</dbReference>
<sequence length="505" mass="56531">MHQAPATGSAGKPIRKVVIAGGGTAGWMTAALLKKVLADSVEIELVESEEIGIVGVGEATIPPIQIFNQYLGLDEKAFLRDTHATMKLAIKFENWRKPGESYYHTFGAPGASLGFCNFQHYWLRAREAGLPQSLWDYDLNYLCCEAGKFNIIKTPNPVYEMPYAYHFDSALYGQFLRKMAEAAGVKRTEGMIEAVQQHGISGDIEALQLKDGRKIHGDLFVDCTGLRGLLIRQTLGVQYESWAKYLPANSALAVPSERFEKTLPYTRSIAHKAGWQWRIPLTHRNGNGIVYSSAYLSDDEAYSTLMGNLDSKALAEPRKISFETGRTSSQWAKNVVAIGLSSGFLEPLESTSIHLIQSGIVRLLKVFPNQGISDAVVDYYNADSKQEFETIRDFIILHYHANERDDSEFWRDMRNMAVPARLQEKMALFRESAQVFNDHNDIFRDASWIQVMLGQGIMPRDYHPAAKVPTSSELLATLGKVQEAKHQPLAQMLSHDEFLARYSGV</sequence>
<protein>
    <submittedName>
        <fullName evidence="1">Tryptophan halogenase family protein</fullName>
        <ecNumber evidence="1">1.14.19.-</ecNumber>
    </submittedName>
</protein>
<dbReference type="InterPro" id="IPR036188">
    <property type="entry name" value="FAD/NAD-bd_sf"/>
</dbReference>
<dbReference type="SUPFAM" id="SSF51905">
    <property type="entry name" value="FAD/NAD(P)-binding domain"/>
    <property type="match status" value="1"/>
</dbReference>
<gene>
    <name evidence="1" type="ORF">ACFFJP_06625</name>
</gene>
<accession>A0ABV6BAQ5</accession>
<dbReference type="Proteomes" id="UP001589813">
    <property type="component" value="Unassembled WGS sequence"/>
</dbReference>
<organism evidence="1 2">
    <name type="scientific">Rheinheimera tilapiae</name>
    <dbReference type="NCBI Taxonomy" id="875043"/>
    <lineage>
        <taxon>Bacteria</taxon>
        <taxon>Pseudomonadati</taxon>
        <taxon>Pseudomonadota</taxon>
        <taxon>Gammaproteobacteria</taxon>
        <taxon>Chromatiales</taxon>
        <taxon>Chromatiaceae</taxon>
        <taxon>Rheinheimera</taxon>
    </lineage>
</organism>
<dbReference type="InterPro" id="IPR050816">
    <property type="entry name" value="Flavin-dep_Halogenase_NPB"/>
</dbReference>
<dbReference type="InterPro" id="IPR033856">
    <property type="entry name" value="Trp_halogen"/>
</dbReference>
<dbReference type="PANTHER" id="PTHR43747:SF4">
    <property type="entry name" value="FLAVIN-DEPENDENT TRYPTOPHAN HALOGENASE"/>
    <property type="match status" value="1"/>
</dbReference>
<dbReference type="Gene3D" id="3.50.50.60">
    <property type="entry name" value="FAD/NAD(P)-binding domain"/>
    <property type="match status" value="1"/>
</dbReference>
<dbReference type="Pfam" id="PF04820">
    <property type="entry name" value="Trp_halogenase"/>
    <property type="match status" value="1"/>
</dbReference>
<dbReference type="PANTHER" id="PTHR43747">
    <property type="entry name" value="FAD-BINDING PROTEIN"/>
    <property type="match status" value="1"/>
</dbReference>
<dbReference type="EC" id="1.14.19.-" evidence="1"/>
<dbReference type="GO" id="GO:0016491">
    <property type="term" value="F:oxidoreductase activity"/>
    <property type="evidence" value="ECO:0007669"/>
    <property type="project" value="UniProtKB-KW"/>
</dbReference>
<name>A0ABV6BAQ5_9GAMM</name>
<evidence type="ECO:0000313" key="2">
    <source>
        <dbReference type="Proteomes" id="UP001589813"/>
    </source>
</evidence>
<dbReference type="RefSeq" id="WP_377241689.1">
    <property type="nucleotide sequence ID" value="NZ_JBHLXP010000001.1"/>
</dbReference>